<evidence type="ECO:0000313" key="2">
    <source>
        <dbReference type="EMBL" id="KIA63663.1"/>
    </source>
</evidence>
<evidence type="ECO:0000313" key="3">
    <source>
        <dbReference type="Proteomes" id="UP000031364"/>
    </source>
</evidence>
<name>A0ABR4ZE70_9NOCA</name>
<feature type="transmembrane region" description="Helical" evidence="1">
    <location>
        <begin position="20"/>
        <end position="40"/>
    </location>
</feature>
<keyword evidence="1" id="KW-0472">Membrane</keyword>
<dbReference type="EMBL" id="JNFP01000019">
    <property type="protein sequence ID" value="KIA63663.1"/>
    <property type="molecule type" value="Genomic_DNA"/>
</dbReference>
<proteinExistence type="predicted"/>
<feature type="transmembrane region" description="Helical" evidence="1">
    <location>
        <begin position="47"/>
        <end position="65"/>
    </location>
</feature>
<organism evidence="2 3">
    <name type="scientific">Nocardia vulneris</name>
    <dbReference type="NCBI Taxonomy" id="1141657"/>
    <lineage>
        <taxon>Bacteria</taxon>
        <taxon>Bacillati</taxon>
        <taxon>Actinomycetota</taxon>
        <taxon>Actinomycetes</taxon>
        <taxon>Mycobacteriales</taxon>
        <taxon>Nocardiaceae</taxon>
        <taxon>Nocardia</taxon>
    </lineage>
</organism>
<keyword evidence="3" id="KW-1185">Reference proteome</keyword>
<reference evidence="2 3" key="1">
    <citation type="journal article" date="2014" name="Int. J. Syst. Evol. Microbiol.">
        <title>Nocardia vulneris sp. nov., isolated from wounds of human patients in North America.</title>
        <authorList>
            <person name="Lasker B.A."/>
            <person name="Bell M."/>
            <person name="Klenk H.P."/>
            <person name="Sproer C."/>
            <person name="Schumann C."/>
            <person name="Schumann P."/>
            <person name="Brown J.M."/>
        </authorList>
    </citation>
    <scope>NUCLEOTIDE SEQUENCE [LARGE SCALE GENOMIC DNA]</scope>
    <source>
        <strain evidence="2 3">W9851</strain>
    </source>
</reference>
<evidence type="ECO:0000256" key="1">
    <source>
        <dbReference type="SAM" id="Phobius"/>
    </source>
</evidence>
<accession>A0ABR4ZE70</accession>
<sequence length="73" mass="7838">MSTSVEFNHAPGYTMHTDHAPAIALLIGILVLTTLVVVTLRWRGKSWLVVVLGGVAAVVIGYVVGQEAILLLW</sequence>
<gene>
    <name evidence="2" type="ORF">FG87_17735</name>
</gene>
<comment type="caution">
    <text evidence="2">The sequence shown here is derived from an EMBL/GenBank/DDBJ whole genome shotgun (WGS) entry which is preliminary data.</text>
</comment>
<keyword evidence="1" id="KW-0812">Transmembrane</keyword>
<protein>
    <submittedName>
        <fullName evidence="2">Uncharacterized protein</fullName>
    </submittedName>
</protein>
<keyword evidence="1" id="KW-1133">Transmembrane helix</keyword>
<dbReference type="RefSeq" id="WP_043671677.1">
    <property type="nucleotide sequence ID" value="NZ_BDCI01000022.1"/>
</dbReference>
<dbReference type="Proteomes" id="UP000031364">
    <property type="component" value="Unassembled WGS sequence"/>
</dbReference>